<protein>
    <submittedName>
        <fullName evidence="2">Uncharacterized protein</fullName>
    </submittedName>
</protein>
<dbReference type="EMBL" id="SNRW01002358">
    <property type="protein sequence ID" value="KAA6393036.1"/>
    <property type="molecule type" value="Genomic_DNA"/>
</dbReference>
<gene>
    <name evidence="2" type="ORF">EZS28_011432</name>
</gene>
<accession>A0A5J4WE87</accession>
<feature type="compositionally biased region" description="Polar residues" evidence="1">
    <location>
        <begin position="11"/>
        <end position="22"/>
    </location>
</feature>
<dbReference type="AlphaFoldDB" id="A0A5J4WE87"/>
<dbReference type="Proteomes" id="UP000324800">
    <property type="component" value="Unassembled WGS sequence"/>
</dbReference>
<evidence type="ECO:0000313" key="2">
    <source>
        <dbReference type="EMBL" id="KAA6393036.1"/>
    </source>
</evidence>
<comment type="caution">
    <text evidence="2">The sequence shown here is derived from an EMBL/GenBank/DDBJ whole genome shotgun (WGS) entry which is preliminary data.</text>
</comment>
<evidence type="ECO:0000313" key="3">
    <source>
        <dbReference type="Proteomes" id="UP000324800"/>
    </source>
</evidence>
<evidence type="ECO:0000256" key="1">
    <source>
        <dbReference type="SAM" id="MobiDB-lite"/>
    </source>
</evidence>
<sequence>MTRRGNFANKRPSNSDSYQIPNCANPVPQYPLQVAAQPQLTFVNAYRQNLEIDPLDPDQLIATPEEVPLNAITAARVLLAGLSVQETAQVDLNAETRTDEQIIEARQRARAAKDLVTCS</sequence>
<organism evidence="2 3">
    <name type="scientific">Streblomastix strix</name>
    <dbReference type="NCBI Taxonomy" id="222440"/>
    <lineage>
        <taxon>Eukaryota</taxon>
        <taxon>Metamonada</taxon>
        <taxon>Preaxostyla</taxon>
        <taxon>Oxymonadida</taxon>
        <taxon>Streblomastigidae</taxon>
        <taxon>Streblomastix</taxon>
    </lineage>
</organism>
<name>A0A5J4WE87_9EUKA</name>
<reference evidence="2 3" key="1">
    <citation type="submission" date="2019-03" db="EMBL/GenBank/DDBJ databases">
        <title>Single cell metagenomics reveals metabolic interactions within the superorganism composed of flagellate Streblomastix strix and complex community of Bacteroidetes bacteria on its surface.</title>
        <authorList>
            <person name="Treitli S.C."/>
            <person name="Kolisko M."/>
            <person name="Husnik F."/>
            <person name="Keeling P."/>
            <person name="Hampl V."/>
        </authorList>
    </citation>
    <scope>NUCLEOTIDE SEQUENCE [LARGE SCALE GENOMIC DNA]</scope>
    <source>
        <strain evidence="2">ST1C</strain>
    </source>
</reference>
<feature type="region of interest" description="Disordered" evidence="1">
    <location>
        <begin position="1"/>
        <end position="22"/>
    </location>
</feature>
<proteinExistence type="predicted"/>